<keyword evidence="4" id="KW-1185">Reference proteome</keyword>
<gene>
    <name evidence="3" type="ORF">LIPSTDRAFT_60665</name>
</gene>
<evidence type="ECO:0000313" key="3">
    <source>
        <dbReference type="EMBL" id="ODQ76534.1"/>
    </source>
</evidence>
<accession>A0A1E3QGG0</accession>
<evidence type="ECO:0000256" key="1">
    <source>
        <dbReference type="SAM" id="MobiDB-lite"/>
    </source>
</evidence>
<keyword evidence="2" id="KW-0732">Signal</keyword>
<organism evidence="3 4">
    <name type="scientific">Lipomyces starkeyi NRRL Y-11557</name>
    <dbReference type="NCBI Taxonomy" id="675824"/>
    <lineage>
        <taxon>Eukaryota</taxon>
        <taxon>Fungi</taxon>
        <taxon>Dikarya</taxon>
        <taxon>Ascomycota</taxon>
        <taxon>Saccharomycotina</taxon>
        <taxon>Lipomycetes</taxon>
        <taxon>Lipomycetales</taxon>
        <taxon>Lipomycetaceae</taxon>
        <taxon>Lipomyces</taxon>
    </lineage>
</organism>
<dbReference type="Proteomes" id="UP000094385">
    <property type="component" value="Unassembled WGS sequence"/>
</dbReference>
<evidence type="ECO:0008006" key="5">
    <source>
        <dbReference type="Google" id="ProtNLM"/>
    </source>
</evidence>
<evidence type="ECO:0000256" key="2">
    <source>
        <dbReference type="SAM" id="SignalP"/>
    </source>
</evidence>
<name>A0A1E3QGG0_LIPST</name>
<dbReference type="EMBL" id="KV454289">
    <property type="protein sequence ID" value="ODQ76534.1"/>
    <property type="molecule type" value="Genomic_DNA"/>
</dbReference>
<dbReference type="STRING" id="675824.A0A1E3QGG0"/>
<feature type="region of interest" description="Disordered" evidence="1">
    <location>
        <begin position="419"/>
        <end position="442"/>
    </location>
</feature>
<feature type="signal peptide" evidence="2">
    <location>
        <begin position="1"/>
        <end position="23"/>
    </location>
</feature>
<feature type="chain" id="PRO_5009134216" description="Agglutinin-like protein N-terminal domain-containing protein" evidence="2">
    <location>
        <begin position="24"/>
        <end position="493"/>
    </location>
</feature>
<reference evidence="3 4" key="1">
    <citation type="journal article" date="2016" name="Proc. Natl. Acad. Sci. U.S.A.">
        <title>Comparative genomics of biotechnologically important yeasts.</title>
        <authorList>
            <person name="Riley R."/>
            <person name="Haridas S."/>
            <person name="Wolfe K.H."/>
            <person name="Lopes M.R."/>
            <person name="Hittinger C.T."/>
            <person name="Goeker M."/>
            <person name="Salamov A.A."/>
            <person name="Wisecaver J.H."/>
            <person name="Long T.M."/>
            <person name="Calvey C.H."/>
            <person name="Aerts A.L."/>
            <person name="Barry K.W."/>
            <person name="Choi C."/>
            <person name="Clum A."/>
            <person name="Coughlan A.Y."/>
            <person name="Deshpande S."/>
            <person name="Douglass A.P."/>
            <person name="Hanson S.J."/>
            <person name="Klenk H.-P."/>
            <person name="LaButti K.M."/>
            <person name="Lapidus A."/>
            <person name="Lindquist E.A."/>
            <person name="Lipzen A.M."/>
            <person name="Meier-Kolthoff J.P."/>
            <person name="Ohm R.A."/>
            <person name="Otillar R.P."/>
            <person name="Pangilinan J.L."/>
            <person name="Peng Y."/>
            <person name="Rokas A."/>
            <person name="Rosa C.A."/>
            <person name="Scheuner C."/>
            <person name="Sibirny A.A."/>
            <person name="Slot J.C."/>
            <person name="Stielow J.B."/>
            <person name="Sun H."/>
            <person name="Kurtzman C.P."/>
            <person name="Blackwell M."/>
            <person name="Grigoriev I.V."/>
            <person name="Jeffries T.W."/>
        </authorList>
    </citation>
    <scope>NUCLEOTIDE SEQUENCE [LARGE SCALE GENOMIC DNA]</scope>
    <source>
        <strain evidence="3 4">NRRL Y-11557</strain>
    </source>
</reference>
<dbReference type="OrthoDB" id="10649611at2759"/>
<protein>
    <recommendedName>
        <fullName evidence="5">Agglutinin-like protein N-terminal domain-containing protein</fullName>
    </recommendedName>
</protein>
<dbReference type="AlphaFoldDB" id="A0A1E3QGG0"/>
<evidence type="ECO:0000313" key="4">
    <source>
        <dbReference type="Proteomes" id="UP000094385"/>
    </source>
</evidence>
<sequence>MVRYSPLSLGFLVVSLALPSVSGAPAPFYPVVNVDGGSSAAETVPVTENDYFTITASTWREGAVYTSCNAFTETVEHTTTVTVDQQSTITRTIGITSVTTDYQTLTLTEYHTIRLPTESNASVTFGYQNAITDVHKTLTVTRYPTGSPSPTTTAYVTVTPSHTADDTTTVTITAAPITITETIGLTSLQFEQVTLTHTQYVTVNPEQTTVVATPTVSEEFTTVYVTHYSYLSPATVTIVRTVKPTEVSSTAIVTESSAPSSSFVLSAPLPSEPLSGQKVSPSSSLADAAAAAWDVLSETSGVSTSNSVTVIPSSSMSSSAESVTVTVTERVPFLSSPEPVTVTVTESVSSPSGVAIAAKQSSTPVTAVTISSEVDSTITVTQPGETYTLIIDRTAIVTDGYTTYVTEYHALSPSVSTTSSSSIIEATSGPSSRSSSSGDGTSSTILGSLNVPTLTPLWTNTTITTTTIAAISTYYPSTDTIPQSKPAHNGTFI</sequence>
<proteinExistence type="predicted"/>